<dbReference type="EMBL" id="VUJU01006750">
    <property type="protein sequence ID" value="KAF0747683.1"/>
    <property type="molecule type" value="Genomic_DNA"/>
</dbReference>
<evidence type="ECO:0000313" key="2">
    <source>
        <dbReference type="EMBL" id="KAF0747683.1"/>
    </source>
</evidence>
<sequence>FLLTMVNFSNKERADMIQIFYECKKKVDIPGQHIGKSFQIDVYQHITFKRLLDSLKLKGKFPDGKHDPQNRLNTKKENIENQIFMYFVENQHASIRDASTSLNMSYSCVQRTLKKHKWHPFKITLFLLTMVNFSNEERADMIQIFYECKKNSRHSRAAYREKFPDRRLPSHMTFIRLLDSFKLKGKFPDGKHDPQNRLNTKKENIEKKIFTYFVENQHASIRDASTYLNMSYSCVQRTLKKHKWHPFKITLVQQLRIGDSERRLSFIQWLINKKDLEPLIFNNILWTDESKFMTNGILNRHNAHYWTDENTHWMRESKFQTFSGINVWCGIIGNQLIGPHLYNGTLTAQKYLKFLQNTLPILLENVPLATRQNMYFQQDGCPAHNVHIVRNYVNNTFSGKWIGTHSSIPWPPRSPDLTCLDYFLWG</sequence>
<gene>
    <name evidence="2" type="ORF">FWK35_00025076</name>
</gene>
<dbReference type="AlphaFoldDB" id="A0A6G0Y1Y3"/>
<dbReference type="PANTHER" id="PTHR47326">
    <property type="entry name" value="TRANSPOSABLE ELEMENT TC3 TRANSPOSASE-LIKE PROTEIN"/>
    <property type="match status" value="1"/>
</dbReference>
<dbReference type="OrthoDB" id="6602222at2759"/>
<dbReference type="Pfam" id="PF16087">
    <property type="entry name" value="DUF4817"/>
    <property type="match status" value="1"/>
</dbReference>
<protein>
    <submittedName>
        <fullName evidence="2">DUF4817 domain-containing protein</fullName>
    </submittedName>
</protein>
<reference evidence="2 3" key="1">
    <citation type="submission" date="2019-08" db="EMBL/GenBank/DDBJ databases">
        <title>Whole genome of Aphis craccivora.</title>
        <authorList>
            <person name="Voronova N.V."/>
            <person name="Shulinski R.S."/>
            <person name="Bandarenka Y.V."/>
            <person name="Zhorov D.G."/>
            <person name="Warner D."/>
        </authorList>
    </citation>
    <scope>NUCLEOTIDE SEQUENCE [LARGE SCALE GENOMIC DNA]</scope>
    <source>
        <strain evidence="2">180601</strain>
        <tissue evidence="2">Whole Body</tissue>
    </source>
</reference>
<evidence type="ECO:0000259" key="1">
    <source>
        <dbReference type="Pfam" id="PF16087"/>
    </source>
</evidence>
<dbReference type="PANTHER" id="PTHR47326:SF1">
    <property type="entry name" value="HTH PSQ-TYPE DOMAIN-CONTAINING PROTEIN"/>
    <property type="match status" value="1"/>
</dbReference>
<organism evidence="2 3">
    <name type="scientific">Aphis craccivora</name>
    <name type="common">Cowpea aphid</name>
    <dbReference type="NCBI Taxonomy" id="307492"/>
    <lineage>
        <taxon>Eukaryota</taxon>
        <taxon>Metazoa</taxon>
        <taxon>Ecdysozoa</taxon>
        <taxon>Arthropoda</taxon>
        <taxon>Hexapoda</taxon>
        <taxon>Insecta</taxon>
        <taxon>Pterygota</taxon>
        <taxon>Neoptera</taxon>
        <taxon>Paraneoptera</taxon>
        <taxon>Hemiptera</taxon>
        <taxon>Sternorrhyncha</taxon>
        <taxon>Aphidomorpha</taxon>
        <taxon>Aphidoidea</taxon>
        <taxon>Aphididae</taxon>
        <taxon>Aphidini</taxon>
        <taxon>Aphis</taxon>
        <taxon>Aphis</taxon>
    </lineage>
</organism>
<dbReference type="InterPro" id="IPR032135">
    <property type="entry name" value="DUF4817"/>
</dbReference>
<proteinExistence type="predicted"/>
<evidence type="ECO:0000313" key="3">
    <source>
        <dbReference type="Proteomes" id="UP000478052"/>
    </source>
</evidence>
<dbReference type="Proteomes" id="UP000478052">
    <property type="component" value="Unassembled WGS sequence"/>
</dbReference>
<keyword evidence="3" id="KW-1185">Reference proteome</keyword>
<name>A0A6G0Y1Y3_APHCR</name>
<feature type="non-terminal residue" evidence="2">
    <location>
        <position position="1"/>
    </location>
</feature>
<comment type="caution">
    <text evidence="2">The sequence shown here is derived from an EMBL/GenBank/DDBJ whole genome shotgun (WGS) entry which is preliminary data.</text>
</comment>
<dbReference type="GO" id="GO:0003676">
    <property type="term" value="F:nucleic acid binding"/>
    <property type="evidence" value="ECO:0007669"/>
    <property type="project" value="InterPro"/>
</dbReference>
<accession>A0A6G0Y1Y3</accession>
<dbReference type="Gene3D" id="3.30.420.10">
    <property type="entry name" value="Ribonuclease H-like superfamily/Ribonuclease H"/>
    <property type="match status" value="1"/>
</dbReference>
<dbReference type="InterPro" id="IPR036397">
    <property type="entry name" value="RNaseH_sf"/>
</dbReference>
<feature type="domain" description="DUF4817" evidence="1">
    <location>
        <begin position="135"/>
        <end position="186"/>
    </location>
</feature>